<organism evidence="10 11">
    <name type="scientific">Actinoallomurus bryophytorum</name>
    <dbReference type="NCBI Taxonomy" id="1490222"/>
    <lineage>
        <taxon>Bacteria</taxon>
        <taxon>Bacillati</taxon>
        <taxon>Actinomycetota</taxon>
        <taxon>Actinomycetes</taxon>
        <taxon>Streptosporangiales</taxon>
        <taxon>Thermomonosporaceae</taxon>
        <taxon>Actinoallomurus</taxon>
    </lineage>
</organism>
<dbReference type="InterPro" id="IPR039425">
    <property type="entry name" value="RNA_pol_sigma-70-like"/>
</dbReference>
<dbReference type="EMBL" id="VFOZ01000001">
    <property type="protein sequence ID" value="TQM00417.1"/>
    <property type="molecule type" value="Genomic_DNA"/>
</dbReference>
<dbReference type="RefSeq" id="WP_246122192.1">
    <property type="nucleotide sequence ID" value="NZ_VFOZ01000001.1"/>
</dbReference>
<proteinExistence type="inferred from homology"/>
<dbReference type="GO" id="GO:0003677">
    <property type="term" value="F:DNA binding"/>
    <property type="evidence" value="ECO:0007669"/>
    <property type="project" value="UniProtKB-KW"/>
</dbReference>
<evidence type="ECO:0000313" key="10">
    <source>
        <dbReference type="EMBL" id="TQM00417.1"/>
    </source>
</evidence>
<evidence type="ECO:0000259" key="8">
    <source>
        <dbReference type="Pfam" id="PF04542"/>
    </source>
</evidence>
<dbReference type="SUPFAM" id="SSF88946">
    <property type="entry name" value="Sigma2 domain of RNA polymerase sigma factors"/>
    <property type="match status" value="1"/>
</dbReference>
<feature type="region of interest" description="Disordered" evidence="7">
    <location>
        <begin position="1"/>
        <end position="35"/>
    </location>
</feature>
<dbReference type="InterPro" id="IPR036388">
    <property type="entry name" value="WH-like_DNA-bd_sf"/>
</dbReference>
<evidence type="ECO:0000259" key="9">
    <source>
        <dbReference type="Pfam" id="PF04545"/>
    </source>
</evidence>
<dbReference type="Pfam" id="PF04542">
    <property type="entry name" value="Sigma70_r2"/>
    <property type="match status" value="1"/>
</dbReference>
<evidence type="ECO:0000256" key="2">
    <source>
        <dbReference type="ARBA" id="ARBA00023015"/>
    </source>
</evidence>
<feature type="domain" description="RNA polymerase sigma-70 region 4" evidence="9">
    <location>
        <begin position="153"/>
        <end position="201"/>
    </location>
</feature>
<dbReference type="Gene3D" id="1.10.1740.10">
    <property type="match status" value="1"/>
</dbReference>
<sequence length="213" mass="23049">MTSNAQGNGTAHGDADPDAAVSTPETATRERAAHAMATPDKATLDEATLAELYRLHGGYLLRALMRITNGDRGRAEDILQETLVRAWRNPGAIARGPASCRPWLFTVARRIAIDHFRMVAARPAEISDESPEDRTPAYDPYDDVLAACDLEVVLAKLPAHHRAVVVELHLNGRSVVDAARVLGIPVGTVKSRNYYAVRALRPMLEAAGLRVAA</sequence>
<keyword evidence="3 6" id="KW-0731">Sigma factor</keyword>
<evidence type="ECO:0000256" key="4">
    <source>
        <dbReference type="ARBA" id="ARBA00023125"/>
    </source>
</evidence>
<dbReference type="InterPro" id="IPR013324">
    <property type="entry name" value="RNA_pol_sigma_r3/r4-like"/>
</dbReference>
<dbReference type="PANTHER" id="PTHR43133:SF52">
    <property type="entry name" value="ECF RNA POLYMERASE SIGMA FACTOR SIGL"/>
    <property type="match status" value="1"/>
</dbReference>
<keyword evidence="11" id="KW-1185">Reference proteome</keyword>
<comment type="similarity">
    <text evidence="1 6">Belongs to the sigma-70 factor family. ECF subfamily.</text>
</comment>
<dbReference type="SUPFAM" id="SSF88659">
    <property type="entry name" value="Sigma3 and sigma4 domains of RNA polymerase sigma factors"/>
    <property type="match status" value="1"/>
</dbReference>
<keyword evidence="5 6" id="KW-0804">Transcription</keyword>
<dbReference type="InterPro" id="IPR000838">
    <property type="entry name" value="RNA_pol_sigma70_ECF_CS"/>
</dbReference>
<dbReference type="InterPro" id="IPR007630">
    <property type="entry name" value="RNA_pol_sigma70_r4"/>
</dbReference>
<dbReference type="InterPro" id="IPR007627">
    <property type="entry name" value="RNA_pol_sigma70_r2"/>
</dbReference>
<evidence type="ECO:0000256" key="7">
    <source>
        <dbReference type="SAM" id="MobiDB-lite"/>
    </source>
</evidence>
<keyword evidence="4 6" id="KW-0238">DNA-binding</keyword>
<dbReference type="PROSITE" id="PS01063">
    <property type="entry name" value="SIGMA70_ECF"/>
    <property type="match status" value="1"/>
</dbReference>
<feature type="domain" description="RNA polymerase sigma-70 region 2" evidence="8">
    <location>
        <begin position="52"/>
        <end position="117"/>
    </location>
</feature>
<keyword evidence="2 6" id="KW-0805">Transcription regulation</keyword>
<evidence type="ECO:0000256" key="1">
    <source>
        <dbReference type="ARBA" id="ARBA00010641"/>
    </source>
</evidence>
<comment type="caution">
    <text evidence="10">The sequence shown here is derived from an EMBL/GenBank/DDBJ whole genome shotgun (WGS) entry which is preliminary data.</text>
</comment>
<dbReference type="Pfam" id="PF04545">
    <property type="entry name" value="Sigma70_r4"/>
    <property type="match status" value="1"/>
</dbReference>
<name>A0A543CTJ1_9ACTN</name>
<evidence type="ECO:0000256" key="6">
    <source>
        <dbReference type="RuleBase" id="RU000716"/>
    </source>
</evidence>
<evidence type="ECO:0000256" key="3">
    <source>
        <dbReference type="ARBA" id="ARBA00023082"/>
    </source>
</evidence>
<dbReference type="PANTHER" id="PTHR43133">
    <property type="entry name" value="RNA POLYMERASE ECF-TYPE SIGMA FACTO"/>
    <property type="match status" value="1"/>
</dbReference>
<dbReference type="InterPro" id="IPR013325">
    <property type="entry name" value="RNA_pol_sigma_r2"/>
</dbReference>
<dbReference type="GO" id="GO:0016987">
    <property type="term" value="F:sigma factor activity"/>
    <property type="evidence" value="ECO:0007669"/>
    <property type="project" value="UniProtKB-KW"/>
</dbReference>
<gene>
    <name evidence="10" type="ORF">FB559_6130</name>
</gene>
<dbReference type="CDD" id="cd06171">
    <property type="entry name" value="Sigma70_r4"/>
    <property type="match status" value="1"/>
</dbReference>
<evidence type="ECO:0000313" key="11">
    <source>
        <dbReference type="Proteomes" id="UP000316096"/>
    </source>
</evidence>
<dbReference type="InterPro" id="IPR014284">
    <property type="entry name" value="RNA_pol_sigma-70_dom"/>
</dbReference>
<dbReference type="NCBIfam" id="TIGR02937">
    <property type="entry name" value="sigma70-ECF"/>
    <property type="match status" value="1"/>
</dbReference>
<protein>
    <recommendedName>
        <fullName evidence="6">RNA polymerase sigma factor</fullName>
    </recommendedName>
</protein>
<dbReference type="AlphaFoldDB" id="A0A543CTJ1"/>
<accession>A0A543CTJ1</accession>
<dbReference type="GO" id="GO:0006352">
    <property type="term" value="P:DNA-templated transcription initiation"/>
    <property type="evidence" value="ECO:0007669"/>
    <property type="project" value="InterPro"/>
</dbReference>
<dbReference type="Gene3D" id="1.10.10.10">
    <property type="entry name" value="Winged helix-like DNA-binding domain superfamily/Winged helix DNA-binding domain"/>
    <property type="match status" value="1"/>
</dbReference>
<dbReference type="Proteomes" id="UP000316096">
    <property type="component" value="Unassembled WGS sequence"/>
</dbReference>
<evidence type="ECO:0000256" key="5">
    <source>
        <dbReference type="ARBA" id="ARBA00023163"/>
    </source>
</evidence>
<reference evidence="10 11" key="1">
    <citation type="submission" date="2019-06" db="EMBL/GenBank/DDBJ databases">
        <title>Sequencing the genomes of 1000 actinobacteria strains.</title>
        <authorList>
            <person name="Klenk H.-P."/>
        </authorList>
    </citation>
    <scope>NUCLEOTIDE SEQUENCE [LARGE SCALE GENOMIC DNA]</scope>
    <source>
        <strain evidence="10 11">DSM 102200</strain>
    </source>
</reference>